<evidence type="ECO:0000256" key="1">
    <source>
        <dbReference type="SAM" id="Phobius"/>
    </source>
</evidence>
<proteinExistence type="predicted"/>
<evidence type="ECO:0000313" key="2">
    <source>
        <dbReference type="EMBL" id="MCC9016532.1"/>
    </source>
</evidence>
<accession>A0ABS8LWU3</accession>
<organism evidence="2 3">
    <name type="scientific">Flavobacterium lipolyticum</name>
    <dbReference type="NCBI Taxonomy" id="2893754"/>
    <lineage>
        <taxon>Bacteria</taxon>
        <taxon>Pseudomonadati</taxon>
        <taxon>Bacteroidota</taxon>
        <taxon>Flavobacteriia</taxon>
        <taxon>Flavobacteriales</taxon>
        <taxon>Flavobacteriaceae</taxon>
        <taxon>Flavobacterium</taxon>
    </lineage>
</organism>
<sequence>MNLENLNLVELNAQEVQEVEGGFLPLAIVVAWYLLGPYGTHKAY</sequence>
<keyword evidence="1" id="KW-1133">Transmembrane helix</keyword>
<keyword evidence="1" id="KW-0472">Membrane</keyword>
<dbReference type="NCBIfam" id="TIGR03949">
    <property type="entry name" value="bact_IIb_cerein"/>
    <property type="match status" value="1"/>
</dbReference>
<evidence type="ECO:0000313" key="3">
    <source>
        <dbReference type="Proteomes" id="UP001430700"/>
    </source>
</evidence>
<gene>
    <name evidence="2" type="ORF">LNQ34_01925</name>
</gene>
<comment type="caution">
    <text evidence="2">The sequence shown here is derived from an EMBL/GenBank/DDBJ whole genome shotgun (WGS) entry which is preliminary data.</text>
</comment>
<dbReference type="EMBL" id="JAJJMN010000001">
    <property type="protein sequence ID" value="MCC9016532.1"/>
    <property type="molecule type" value="Genomic_DNA"/>
</dbReference>
<keyword evidence="1" id="KW-0812">Transmembrane</keyword>
<reference evidence="2" key="1">
    <citation type="submission" date="2021-11" db="EMBL/GenBank/DDBJ databases">
        <title>Description of novel Flavobacterium species.</title>
        <authorList>
            <person name="Saticioglu I.B."/>
            <person name="Ay H."/>
            <person name="Altun S."/>
            <person name="Duman M."/>
        </authorList>
    </citation>
    <scope>NUCLEOTIDE SEQUENCE</scope>
    <source>
        <strain evidence="2">F-126</strain>
    </source>
</reference>
<dbReference type="RefSeq" id="WP_229998500.1">
    <property type="nucleotide sequence ID" value="NZ_JAJJMN010000001.1"/>
</dbReference>
<keyword evidence="3" id="KW-1185">Reference proteome</keyword>
<feature type="transmembrane region" description="Helical" evidence="1">
    <location>
        <begin position="22"/>
        <end position="40"/>
    </location>
</feature>
<protein>
    <submittedName>
        <fullName evidence="2">Class IIb bacteriocin, lactobin A/cerein 7B family</fullName>
    </submittedName>
</protein>
<dbReference type="Proteomes" id="UP001430700">
    <property type="component" value="Unassembled WGS sequence"/>
</dbReference>
<name>A0ABS8LWU3_9FLAO</name>
<dbReference type="InterPro" id="IPR023991">
    <property type="entry name" value="Bacteriocin_IIb_lactobn/cerein"/>
</dbReference>